<keyword evidence="3" id="KW-1185">Reference proteome</keyword>
<comment type="caution">
    <text evidence="2">The sequence shown here is derived from an EMBL/GenBank/DDBJ whole genome shotgun (WGS) entry which is preliminary data.</text>
</comment>
<sequence>MQSELPFSDHGYYGEDEEEDDNEKEGEEESDDDDAFLSIFNQRTEWTDWGTLQHETALGCQVHWQEWLVAFSPVWESPFLVFDCGRADKFVEGVLGVEELWDGVVGWKSCEEEDDGRDFLDLCRGGDELDLDQGQRSRDDEFHGTWR</sequence>
<dbReference type="Proteomes" id="UP001521184">
    <property type="component" value="Unassembled WGS sequence"/>
</dbReference>
<organism evidence="2 3">
    <name type="scientific">Diplodia intermedia</name>
    <dbReference type="NCBI Taxonomy" id="856260"/>
    <lineage>
        <taxon>Eukaryota</taxon>
        <taxon>Fungi</taxon>
        <taxon>Dikarya</taxon>
        <taxon>Ascomycota</taxon>
        <taxon>Pezizomycotina</taxon>
        <taxon>Dothideomycetes</taxon>
        <taxon>Dothideomycetes incertae sedis</taxon>
        <taxon>Botryosphaeriales</taxon>
        <taxon>Botryosphaeriaceae</taxon>
        <taxon>Diplodia</taxon>
    </lineage>
</organism>
<evidence type="ECO:0000313" key="2">
    <source>
        <dbReference type="EMBL" id="KAL1651234.1"/>
    </source>
</evidence>
<feature type="compositionally biased region" description="Acidic residues" evidence="1">
    <location>
        <begin position="14"/>
        <end position="33"/>
    </location>
</feature>
<dbReference type="EMBL" id="JAKEKT020000002">
    <property type="protein sequence ID" value="KAL1651234.1"/>
    <property type="molecule type" value="Genomic_DNA"/>
</dbReference>
<evidence type="ECO:0000313" key="3">
    <source>
        <dbReference type="Proteomes" id="UP001521184"/>
    </source>
</evidence>
<evidence type="ECO:0000256" key="1">
    <source>
        <dbReference type="SAM" id="MobiDB-lite"/>
    </source>
</evidence>
<accession>A0ABR3U5C8</accession>
<gene>
    <name evidence="2" type="ORF">SLS58_000573</name>
</gene>
<name>A0ABR3U5C8_9PEZI</name>
<feature type="region of interest" description="Disordered" evidence="1">
    <location>
        <begin position="1"/>
        <end position="33"/>
    </location>
</feature>
<proteinExistence type="predicted"/>
<reference evidence="2 3" key="1">
    <citation type="journal article" date="2023" name="Plant Dis.">
        <title>First Report of Diplodia intermedia Causing Canker and Dieback Diseases on Apple Trees in Canada.</title>
        <authorList>
            <person name="Ellouze W."/>
            <person name="Ilyukhin E."/>
            <person name="Sulman M."/>
            <person name="Ali S."/>
        </authorList>
    </citation>
    <scope>NUCLEOTIDE SEQUENCE [LARGE SCALE GENOMIC DNA]</scope>
    <source>
        <strain evidence="2 3">M45-28</strain>
    </source>
</reference>
<protein>
    <submittedName>
        <fullName evidence="2">Uncharacterized protein</fullName>
    </submittedName>
</protein>